<keyword evidence="3" id="KW-0547">Nucleotide-binding</keyword>
<comment type="catalytic activity">
    <reaction evidence="6">
        <text>D-ribose 5-phosphate + ATP = 5-phospho-alpha-D-ribose 1-diphosphate + AMP + H(+)</text>
        <dbReference type="Rhea" id="RHEA:15609"/>
        <dbReference type="ChEBI" id="CHEBI:15378"/>
        <dbReference type="ChEBI" id="CHEBI:30616"/>
        <dbReference type="ChEBI" id="CHEBI:58017"/>
        <dbReference type="ChEBI" id="CHEBI:78346"/>
        <dbReference type="ChEBI" id="CHEBI:456215"/>
        <dbReference type="EC" id="2.7.6.1"/>
    </reaction>
</comment>
<dbReference type="InterPro" id="IPR029057">
    <property type="entry name" value="PRTase-like"/>
</dbReference>
<organism evidence="8">
    <name type="scientific">Bacillus thuringiensis subsp. israelensis</name>
    <dbReference type="NCBI Taxonomy" id="1430"/>
    <lineage>
        <taxon>Bacteria</taxon>
        <taxon>Bacillati</taxon>
        <taxon>Bacillota</taxon>
        <taxon>Bacilli</taxon>
        <taxon>Bacillales</taxon>
        <taxon>Bacillaceae</taxon>
        <taxon>Bacillus</taxon>
        <taxon>Bacillus cereus group</taxon>
    </lineage>
</organism>
<dbReference type="SUPFAM" id="SSF53271">
    <property type="entry name" value="PRTase-like"/>
    <property type="match status" value="2"/>
</dbReference>
<dbReference type="GO" id="GO:0005737">
    <property type="term" value="C:cytoplasm"/>
    <property type="evidence" value="ECO:0007669"/>
    <property type="project" value="TreeGrafter"/>
</dbReference>
<evidence type="ECO:0000256" key="1">
    <source>
        <dbReference type="ARBA" id="ARBA00013247"/>
    </source>
</evidence>
<keyword evidence="5" id="KW-0067">ATP-binding</keyword>
<evidence type="ECO:0000256" key="2">
    <source>
        <dbReference type="ARBA" id="ARBA00022679"/>
    </source>
</evidence>
<gene>
    <name evidence="8" type="ORF">ATN07_33395</name>
</gene>
<feature type="region of interest" description="Disordered" evidence="7">
    <location>
        <begin position="271"/>
        <end position="291"/>
    </location>
</feature>
<feature type="compositionally biased region" description="Basic and acidic residues" evidence="7">
    <location>
        <begin position="282"/>
        <end position="291"/>
    </location>
</feature>
<sequence length="321" mass="36581">MIKLNGQLIEFKKFPNKETKLDGEQITKALSFFTENYIMFKYESDDDFFKLMILKRFLDESSSKGTILDITYMPYSRMDRRMGSDVFTLKYVCDFINSLNFSQIYVHESHSDVAVALLNNCIPVEDGPHLFGLVSEEIKFDKEKDYVLFPDAGAQKRYSNLGITNELVGLKKRNVETGKIESIKIIGDIKPGHKVVILDDLSSFGGTFMMSAEALKELGAGDIFLAVTHCEDNIFKGKIPESELITKVYTSDSIIDESTHEKVEIIYPMWSGEEEDEDEGEKEASDDIKNNRIKEFENVEEACKWLDSDEEERQEGAVEAA</sequence>
<evidence type="ECO:0000256" key="7">
    <source>
        <dbReference type="SAM" id="MobiDB-lite"/>
    </source>
</evidence>
<dbReference type="GO" id="GO:0006015">
    <property type="term" value="P:5-phosphoribose 1-diphosphate biosynthetic process"/>
    <property type="evidence" value="ECO:0007669"/>
    <property type="project" value="TreeGrafter"/>
</dbReference>
<evidence type="ECO:0000256" key="5">
    <source>
        <dbReference type="ARBA" id="ARBA00022840"/>
    </source>
</evidence>
<dbReference type="GO" id="GO:0006164">
    <property type="term" value="P:purine nucleotide biosynthetic process"/>
    <property type="evidence" value="ECO:0007669"/>
    <property type="project" value="TreeGrafter"/>
</dbReference>
<dbReference type="RefSeq" id="WP_000593824.1">
    <property type="nucleotide sequence ID" value="NZ_CP013278.1"/>
</dbReference>
<evidence type="ECO:0000256" key="3">
    <source>
        <dbReference type="ARBA" id="ARBA00022741"/>
    </source>
</evidence>
<accession>A0A161ISC4</accession>
<evidence type="ECO:0000256" key="4">
    <source>
        <dbReference type="ARBA" id="ARBA00022777"/>
    </source>
</evidence>
<dbReference type="Gene3D" id="3.40.50.2020">
    <property type="match status" value="2"/>
</dbReference>
<keyword evidence="8" id="KW-0614">Plasmid</keyword>
<name>A0A161ISC4_BACTI</name>
<dbReference type="EC" id="2.7.6.1" evidence="1"/>
<dbReference type="CDD" id="cd06223">
    <property type="entry name" value="PRTases_typeI"/>
    <property type="match status" value="1"/>
</dbReference>
<feature type="compositionally biased region" description="Acidic residues" evidence="7">
    <location>
        <begin position="272"/>
        <end position="281"/>
    </location>
</feature>
<dbReference type="GO" id="GO:0004749">
    <property type="term" value="F:ribose phosphate diphosphokinase activity"/>
    <property type="evidence" value="ECO:0007669"/>
    <property type="project" value="UniProtKB-EC"/>
</dbReference>
<dbReference type="AlphaFoldDB" id="A0A161ISC4"/>
<evidence type="ECO:0000313" key="8">
    <source>
        <dbReference type="EMBL" id="AND28605.1"/>
    </source>
</evidence>
<dbReference type="GO" id="GO:0002189">
    <property type="term" value="C:ribose phosphate diphosphokinase complex"/>
    <property type="evidence" value="ECO:0007669"/>
    <property type="project" value="TreeGrafter"/>
</dbReference>
<evidence type="ECO:0000256" key="6">
    <source>
        <dbReference type="ARBA" id="ARBA00049535"/>
    </source>
</evidence>
<keyword evidence="4 8" id="KW-0418">Kinase</keyword>
<dbReference type="GO" id="GO:0005524">
    <property type="term" value="F:ATP binding"/>
    <property type="evidence" value="ECO:0007669"/>
    <property type="project" value="UniProtKB-KW"/>
</dbReference>
<dbReference type="EMBL" id="CP013278">
    <property type="protein sequence ID" value="AND28605.1"/>
    <property type="molecule type" value="Genomic_DNA"/>
</dbReference>
<proteinExistence type="predicted"/>
<dbReference type="GO" id="GO:0000287">
    <property type="term" value="F:magnesium ion binding"/>
    <property type="evidence" value="ECO:0007669"/>
    <property type="project" value="InterPro"/>
</dbReference>
<dbReference type="PANTHER" id="PTHR10210">
    <property type="entry name" value="RIBOSE-PHOSPHATE DIPHOSPHOKINASE FAMILY MEMBER"/>
    <property type="match status" value="1"/>
</dbReference>
<reference evidence="8" key="1">
    <citation type="journal article" date="2017" name="Res. Microbiol.">
        <title>Comparative genomics of extrachromosomal elements in Bacillus thuringiensis subsp. israelensis.</title>
        <authorList>
            <person name="Bolotin A."/>
            <person name="Gillis A."/>
            <person name="Sanchis V."/>
            <person name="Nielsen-LeRoux C."/>
            <person name="Mahillon J."/>
            <person name="Lereclus D."/>
            <person name="Sorokin A."/>
        </authorList>
    </citation>
    <scope>NUCLEOTIDE SEQUENCE</scope>
    <source>
        <strain evidence="8">AM65-52</strain>
        <plasmid evidence="8">pAM65-52-3-235K</plasmid>
    </source>
</reference>
<dbReference type="PANTHER" id="PTHR10210:SF32">
    <property type="entry name" value="RIBOSE-PHOSPHATE PYROPHOSPHOKINASE 2"/>
    <property type="match status" value="1"/>
</dbReference>
<dbReference type="InterPro" id="IPR005946">
    <property type="entry name" value="Rib-P_diPkinase"/>
</dbReference>
<keyword evidence="2" id="KW-0808">Transferase</keyword>
<dbReference type="PATRIC" id="fig|1430.6.peg.2025"/>
<protein>
    <recommendedName>
        <fullName evidence="1">ribose-phosphate diphosphokinase</fullName>
        <ecNumber evidence="1">2.7.6.1</ecNumber>
    </recommendedName>
</protein>
<geneLocation type="plasmid" evidence="8">
    <name>pAM65-52-3-235K</name>
</geneLocation>
<dbReference type="InterPro" id="IPR000836">
    <property type="entry name" value="PRTase_dom"/>
</dbReference>
<dbReference type="GO" id="GO:0016301">
    <property type="term" value="F:kinase activity"/>
    <property type="evidence" value="ECO:0007669"/>
    <property type="project" value="UniProtKB-KW"/>
</dbReference>